<dbReference type="GO" id="GO:0004742">
    <property type="term" value="F:dihydrolipoyllysine-residue acetyltransferase activity"/>
    <property type="evidence" value="ECO:0007669"/>
    <property type="project" value="UniProtKB-EC"/>
</dbReference>
<organism evidence="2 3">
    <name type="scientific">Silvimonas terrae</name>
    <dbReference type="NCBI Taxonomy" id="300266"/>
    <lineage>
        <taxon>Bacteria</taxon>
        <taxon>Pseudomonadati</taxon>
        <taxon>Pseudomonadota</taxon>
        <taxon>Betaproteobacteria</taxon>
        <taxon>Neisseriales</taxon>
        <taxon>Chitinibacteraceae</taxon>
        <taxon>Silvimonas</taxon>
    </lineage>
</organism>
<comment type="caution">
    <text evidence="2">The sequence shown here is derived from an EMBL/GenBank/DDBJ whole genome shotgun (WGS) entry which is preliminary data.</text>
</comment>
<keyword evidence="2" id="KW-0012">Acyltransferase</keyword>
<keyword evidence="3" id="KW-1185">Reference proteome</keyword>
<dbReference type="Gene3D" id="2.40.50.100">
    <property type="match status" value="1"/>
</dbReference>
<evidence type="ECO:0000313" key="3">
    <source>
        <dbReference type="Proteomes" id="UP000543030"/>
    </source>
</evidence>
<dbReference type="Pfam" id="PF00364">
    <property type="entry name" value="Biotin_lipoyl"/>
    <property type="match status" value="1"/>
</dbReference>
<accession>A0A840REK5</accession>
<evidence type="ECO:0000259" key="1">
    <source>
        <dbReference type="Pfam" id="PF00364"/>
    </source>
</evidence>
<dbReference type="SUPFAM" id="SSF51230">
    <property type="entry name" value="Single hybrid motif"/>
    <property type="match status" value="1"/>
</dbReference>
<reference evidence="2 3" key="1">
    <citation type="submission" date="2020-08" db="EMBL/GenBank/DDBJ databases">
        <title>Genomic Encyclopedia of Type Strains, Phase IV (KMG-IV): sequencing the most valuable type-strain genomes for metagenomic binning, comparative biology and taxonomic classification.</title>
        <authorList>
            <person name="Goeker M."/>
        </authorList>
    </citation>
    <scope>NUCLEOTIDE SEQUENCE [LARGE SCALE GENOMIC DNA]</scope>
    <source>
        <strain evidence="2 3">DSM 18233</strain>
    </source>
</reference>
<proteinExistence type="predicted"/>
<dbReference type="EC" id="2.3.1.12" evidence="2"/>
<feature type="domain" description="Lipoyl-binding" evidence="1">
    <location>
        <begin position="21"/>
        <end position="77"/>
    </location>
</feature>
<dbReference type="RefSeq" id="WP_184101485.1">
    <property type="nucleotide sequence ID" value="NZ_JACHHN010000005.1"/>
</dbReference>
<dbReference type="EMBL" id="JACHHN010000005">
    <property type="protein sequence ID" value="MBB5191949.1"/>
    <property type="molecule type" value="Genomic_DNA"/>
</dbReference>
<sequence length="161" mass="17260">MTKEYTTHLICAPEFAGHATVLSLHHAQGDEVGPDDVLVTLRVADADIAVHAPAPGYVDRFMVSVGDQVEATGLLLMMEVEDEDGDWLEILPPPVQPGDDEPPLLSTGGLVPRRDYLVVSLKAAQLAARLGVDLAEVVPGGAQGEIEEADVERHVRGLLRR</sequence>
<dbReference type="InterPro" id="IPR000089">
    <property type="entry name" value="Biotin_lipoyl"/>
</dbReference>
<dbReference type="InterPro" id="IPR036625">
    <property type="entry name" value="E3-bd_dom_sf"/>
</dbReference>
<dbReference type="Gene3D" id="4.10.320.10">
    <property type="entry name" value="E3-binding domain"/>
    <property type="match status" value="1"/>
</dbReference>
<keyword evidence="2" id="KW-0808">Transferase</keyword>
<dbReference type="SUPFAM" id="SSF47005">
    <property type="entry name" value="Peripheral subunit-binding domain of 2-oxo acid dehydrogenase complex"/>
    <property type="match status" value="1"/>
</dbReference>
<gene>
    <name evidence="2" type="ORF">HNQ50_002686</name>
</gene>
<dbReference type="AlphaFoldDB" id="A0A840REK5"/>
<keyword evidence="2" id="KW-0670">Pyruvate</keyword>
<protein>
    <submittedName>
        <fullName evidence="2">Pyruvate dehydrogenase E2 component (Dihydrolipoamide acetyltransferase)</fullName>
        <ecNumber evidence="2">2.3.1.12</ecNumber>
    </submittedName>
</protein>
<name>A0A840REK5_9NEIS</name>
<dbReference type="Proteomes" id="UP000543030">
    <property type="component" value="Unassembled WGS sequence"/>
</dbReference>
<evidence type="ECO:0000313" key="2">
    <source>
        <dbReference type="EMBL" id="MBB5191949.1"/>
    </source>
</evidence>
<dbReference type="InterPro" id="IPR011053">
    <property type="entry name" value="Single_hybrid_motif"/>
</dbReference>